<sequence>MCLGLVDSEASKQKALRFLRLNYGAALVIATFWAYRVRWHSTAALWAISDLTLFHVVVATAFASSAIGVFTFWDSHCLGSEGSGWEMIGFEPRILGSAKRFRQPHPGTKSQTSLVISAPPPCRD</sequence>
<dbReference type="Proteomes" id="UP000316598">
    <property type="component" value="Unassembled WGS sequence"/>
</dbReference>
<keyword evidence="2" id="KW-0812">Transmembrane</keyword>
<evidence type="ECO:0000313" key="3">
    <source>
        <dbReference type="EMBL" id="TWT52583.1"/>
    </source>
</evidence>
<keyword evidence="4" id="KW-1185">Reference proteome</keyword>
<reference evidence="3 4" key="1">
    <citation type="submission" date="2019-02" db="EMBL/GenBank/DDBJ databases">
        <title>Deep-cultivation of Planctomycetes and their phenomic and genomic characterization uncovers novel biology.</title>
        <authorList>
            <person name="Wiegand S."/>
            <person name="Jogler M."/>
            <person name="Boedeker C."/>
            <person name="Pinto D."/>
            <person name="Vollmers J."/>
            <person name="Rivas-Marin E."/>
            <person name="Kohn T."/>
            <person name="Peeters S.H."/>
            <person name="Heuer A."/>
            <person name="Rast P."/>
            <person name="Oberbeckmann S."/>
            <person name="Bunk B."/>
            <person name="Jeske O."/>
            <person name="Meyerdierks A."/>
            <person name="Storesund J.E."/>
            <person name="Kallscheuer N."/>
            <person name="Luecker S."/>
            <person name="Lage O.M."/>
            <person name="Pohl T."/>
            <person name="Merkel B.J."/>
            <person name="Hornburger P."/>
            <person name="Mueller R.-W."/>
            <person name="Bruemmer F."/>
            <person name="Labrenz M."/>
            <person name="Spormann A.M."/>
            <person name="Op Den Camp H."/>
            <person name="Overmann J."/>
            <person name="Amann R."/>
            <person name="Jetten M.S.M."/>
            <person name="Mascher T."/>
            <person name="Medema M.H."/>
            <person name="Devos D.P."/>
            <person name="Kaster A.-K."/>
            <person name="Ovreas L."/>
            <person name="Rohde M."/>
            <person name="Galperin M.Y."/>
            <person name="Jogler C."/>
        </authorList>
    </citation>
    <scope>NUCLEOTIDE SEQUENCE [LARGE SCALE GENOMIC DNA]</scope>
    <source>
        <strain evidence="3 4">Pla22</strain>
    </source>
</reference>
<proteinExistence type="predicted"/>
<keyword evidence="2" id="KW-1133">Transmembrane helix</keyword>
<dbReference type="EMBL" id="SJPI01000001">
    <property type="protein sequence ID" value="TWT52583.1"/>
    <property type="molecule type" value="Genomic_DNA"/>
</dbReference>
<protein>
    <submittedName>
        <fullName evidence="3">Uncharacterized protein</fullName>
    </submittedName>
</protein>
<keyword evidence="2" id="KW-0472">Membrane</keyword>
<evidence type="ECO:0000256" key="2">
    <source>
        <dbReference type="SAM" id="Phobius"/>
    </source>
</evidence>
<name>A0A5C5WRC0_9BACT</name>
<feature type="transmembrane region" description="Helical" evidence="2">
    <location>
        <begin position="21"/>
        <end position="39"/>
    </location>
</feature>
<evidence type="ECO:0000256" key="1">
    <source>
        <dbReference type="SAM" id="MobiDB-lite"/>
    </source>
</evidence>
<feature type="region of interest" description="Disordered" evidence="1">
    <location>
        <begin position="101"/>
        <end position="124"/>
    </location>
</feature>
<comment type="caution">
    <text evidence="3">The sequence shown here is derived from an EMBL/GenBank/DDBJ whole genome shotgun (WGS) entry which is preliminary data.</text>
</comment>
<accession>A0A5C5WRC0</accession>
<gene>
    <name evidence="3" type="ORF">Pla22_02070</name>
</gene>
<evidence type="ECO:0000313" key="4">
    <source>
        <dbReference type="Proteomes" id="UP000316598"/>
    </source>
</evidence>
<feature type="transmembrane region" description="Helical" evidence="2">
    <location>
        <begin position="51"/>
        <end position="73"/>
    </location>
</feature>
<dbReference type="AlphaFoldDB" id="A0A5C5WRC0"/>
<organism evidence="3 4">
    <name type="scientific">Rubripirellula amarantea</name>
    <dbReference type="NCBI Taxonomy" id="2527999"/>
    <lineage>
        <taxon>Bacteria</taxon>
        <taxon>Pseudomonadati</taxon>
        <taxon>Planctomycetota</taxon>
        <taxon>Planctomycetia</taxon>
        <taxon>Pirellulales</taxon>
        <taxon>Pirellulaceae</taxon>
        <taxon>Rubripirellula</taxon>
    </lineage>
</organism>